<evidence type="ECO:0008006" key="4">
    <source>
        <dbReference type="Google" id="ProtNLM"/>
    </source>
</evidence>
<sequence>MIELNNYIISLAGWIELVANLISVIIIGTGIIVAVYKVLQVIRRPDLLHFNQARLAFSRYLVLGIEFQLAADIIKTAANPSWNDLGILAVVAAIRTFLNFFLQREMRDEEVAVEKASKHSPYE</sequence>
<reference evidence="2 3" key="1">
    <citation type="journal article" date="2006" name="Science">
        <title>Genome of rice cluster I archaea -- the key methane producers in the rice rhizosphere.</title>
        <authorList>
            <person name="Erkel C."/>
            <person name="Kube M."/>
            <person name="Reinhardt R."/>
            <person name="Liesack W."/>
        </authorList>
    </citation>
    <scope>NUCLEOTIDE SEQUENCE [LARGE SCALE GENOMIC DNA]</scope>
    <source>
        <strain evidence="3">DSM 22066 / NBRC 105507 / MRE50</strain>
    </source>
</reference>
<organism evidence="2 3">
    <name type="scientific">Methanocella arvoryzae (strain DSM 22066 / NBRC 105507 / MRE50)</name>
    <dbReference type="NCBI Taxonomy" id="351160"/>
    <lineage>
        <taxon>Archaea</taxon>
        <taxon>Methanobacteriati</taxon>
        <taxon>Methanobacteriota</taxon>
        <taxon>Stenosarchaea group</taxon>
        <taxon>Methanomicrobia</taxon>
        <taxon>Methanocellales</taxon>
        <taxon>Methanocellaceae</taxon>
        <taxon>Methanocella</taxon>
    </lineage>
</organism>
<keyword evidence="1" id="KW-1133">Transmembrane helix</keyword>
<protein>
    <recommendedName>
        <fullName evidence="4">DUF1622 domain-containing protein</fullName>
    </recommendedName>
</protein>
<gene>
    <name evidence="2" type="ORF">RCIX1808</name>
</gene>
<accession>Q0W3P2</accession>
<evidence type="ECO:0000313" key="2">
    <source>
        <dbReference type="EMBL" id="CAJ37001.1"/>
    </source>
</evidence>
<dbReference type="AlphaFoldDB" id="Q0W3P2"/>
<feature type="transmembrane region" description="Helical" evidence="1">
    <location>
        <begin position="84"/>
        <end position="102"/>
    </location>
</feature>
<dbReference type="GeneID" id="5145738"/>
<dbReference type="Pfam" id="PF07784">
    <property type="entry name" value="DUF1622"/>
    <property type="match status" value="1"/>
</dbReference>
<dbReference type="PATRIC" id="fig|351160.9.peg.1274"/>
<dbReference type="Proteomes" id="UP000000663">
    <property type="component" value="Chromosome"/>
</dbReference>
<evidence type="ECO:0000256" key="1">
    <source>
        <dbReference type="SAM" id="Phobius"/>
    </source>
</evidence>
<proteinExistence type="predicted"/>
<keyword evidence="1" id="KW-0472">Membrane</keyword>
<name>Q0W3P2_METAR</name>
<evidence type="ECO:0000313" key="3">
    <source>
        <dbReference type="Proteomes" id="UP000000663"/>
    </source>
</evidence>
<dbReference type="PANTHER" id="PTHR38468">
    <property type="entry name" value="SLL0939 PROTEIN"/>
    <property type="match status" value="1"/>
</dbReference>
<keyword evidence="1" id="KW-0812">Transmembrane</keyword>
<dbReference type="eggNOG" id="arCOG03300">
    <property type="taxonomic scope" value="Archaea"/>
</dbReference>
<dbReference type="InterPro" id="IPR012427">
    <property type="entry name" value="DUF1622"/>
</dbReference>
<dbReference type="KEGG" id="rci:RCIX1808"/>
<dbReference type="EMBL" id="AM114193">
    <property type="protein sequence ID" value="CAJ37001.1"/>
    <property type="molecule type" value="Genomic_DNA"/>
</dbReference>
<keyword evidence="3" id="KW-1185">Reference proteome</keyword>
<dbReference type="STRING" id="351160.RCIX1808"/>
<dbReference type="PANTHER" id="PTHR38468:SF1">
    <property type="entry name" value="SLL0939 PROTEIN"/>
    <property type="match status" value="1"/>
</dbReference>
<feature type="transmembrane region" description="Helical" evidence="1">
    <location>
        <begin position="17"/>
        <end position="39"/>
    </location>
</feature>
<dbReference type="RefSeq" id="WP_012035566.1">
    <property type="nucleotide sequence ID" value="NC_009464.1"/>
</dbReference>